<sequence length="262" mass="28874">MPDIGLGTSGHEGDEGTKRSVTAALDVGYRHVDTAQMYGNERAVGEAIAESPVDRDDVVLATKIHPDNLGYDDATRTARESLDRLGVDAVDLLYVHWPHSAYDPEETLRAMDDLRDEGVTDHVGLSNFTPDLLAEARDLLESPVAAHQVECHPLLPQAELRADARDHGHALVGYSPLGRGKALDDPLLSDIAEKHDTTTAAVCLAWAFDREALVPIPKGSGDHVRANYEARELRLDDEDLDRIEAYDRRERFIDPDAAAWNR</sequence>
<keyword evidence="6" id="KW-1185">Reference proteome</keyword>
<reference evidence="5 6" key="1">
    <citation type="journal article" date="2013" name="Genome Announc.">
        <title>Draft Genome Sequence of 'Candidatus Halobonum tyrrellensis' Strain G22, Isolated from the Hypersaline Waters of Lake Tyrrell, Australia.</title>
        <authorList>
            <person name="Ugalde J.A."/>
            <person name="Narasingarao P."/>
            <person name="Kuo S."/>
            <person name="Podell S."/>
            <person name="Allen E.E."/>
        </authorList>
    </citation>
    <scope>NUCLEOTIDE SEQUENCE [LARGE SCALE GENOMIC DNA]</scope>
    <source>
        <strain evidence="5 6">G22</strain>
    </source>
</reference>
<proteinExistence type="inferred from homology"/>
<dbReference type="Pfam" id="PF00248">
    <property type="entry name" value="Aldo_ket_red"/>
    <property type="match status" value="1"/>
</dbReference>
<feature type="domain" description="NADP-dependent oxidoreductase" evidence="4">
    <location>
        <begin position="4"/>
        <end position="246"/>
    </location>
</feature>
<dbReference type="AlphaFoldDB" id="V4HI89"/>
<dbReference type="PRINTS" id="PR00069">
    <property type="entry name" value="ALDKETRDTASE"/>
</dbReference>
<dbReference type="InterPro" id="IPR018170">
    <property type="entry name" value="Aldo/ket_reductase_CS"/>
</dbReference>
<dbReference type="PROSITE" id="PS00798">
    <property type="entry name" value="ALDOKETO_REDUCTASE_1"/>
    <property type="match status" value="1"/>
</dbReference>
<evidence type="ECO:0000313" key="5">
    <source>
        <dbReference type="EMBL" id="ESP87634.1"/>
    </source>
</evidence>
<dbReference type="PATRIC" id="fig|1324957.4.peg.2632"/>
<keyword evidence="3" id="KW-0560">Oxidoreductase</keyword>
<dbReference type="STRING" id="1324957.K933_12987"/>
<dbReference type="SUPFAM" id="SSF51430">
    <property type="entry name" value="NAD(P)-linked oxidoreductase"/>
    <property type="match status" value="1"/>
</dbReference>
<evidence type="ECO:0000313" key="6">
    <source>
        <dbReference type="Proteomes" id="UP000017840"/>
    </source>
</evidence>
<evidence type="ECO:0000259" key="4">
    <source>
        <dbReference type="Pfam" id="PF00248"/>
    </source>
</evidence>
<comment type="similarity">
    <text evidence="1">Belongs to the aldo/keto reductase family.</text>
</comment>
<dbReference type="PIRSF" id="PIRSF000097">
    <property type="entry name" value="AKR"/>
    <property type="match status" value="1"/>
</dbReference>
<dbReference type="InterPro" id="IPR023210">
    <property type="entry name" value="NADP_OxRdtase_dom"/>
</dbReference>
<accession>V4HI89</accession>
<organism evidence="5 6">
    <name type="scientific">Candidatus Halobonum tyrrellensis G22</name>
    <dbReference type="NCBI Taxonomy" id="1324957"/>
    <lineage>
        <taxon>Archaea</taxon>
        <taxon>Methanobacteriati</taxon>
        <taxon>Methanobacteriota</taxon>
        <taxon>Stenosarchaea group</taxon>
        <taxon>Halobacteria</taxon>
        <taxon>Halobacteriales</taxon>
        <taxon>Haloferacaceae</taxon>
        <taxon>Candidatus Halobonum</taxon>
    </lineage>
</organism>
<dbReference type="PANTHER" id="PTHR43827:SF3">
    <property type="entry name" value="NADP-DEPENDENT OXIDOREDUCTASE DOMAIN-CONTAINING PROTEIN"/>
    <property type="match status" value="1"/>
</dbReference>
<dbReference type="InterPro" id="IPR036812">
    <property type="entry name" value="NAD(P)_OxRdtase_dom_sf"/>
</dbReference>
<dbReference type="Gene3D" id="3.20.20.100">
    <property type="entry name" value="NADP-dependent oxidoreductase domain"/>
    <property type="match status" value="1"/>
</dbReference>
<dbReference type="PANTHER" id="PTHR43827">
    <property type="entry name" value="2,5-DIKETO-D-GLUCONIC ACID REDUCTASE"/>
    <property type="match status" value="1"/>
</dbReference>
<dbReference type="EMBL" id="ASGZ01000053">
    <property type="protein sequence ID" value="ESP87634.1"/>
    <property type="molecule type" value="Genomic_DNA"/>
</dbReference>
<name>V4HI89_9EURY</name>
<dbReference type="eggNOG" id="arCOG01619">
    <property type="taxonomic scope" value="Archaea"/>
</dbReference>
<evidence type="ECO:0000256" key="3">
    <source>
        <dbReference type="ARBA" id="ARBA00023002"/>
    </source>
</evidence>
<dbReference type="GO" id="GO:0016616">
    <property type="term" value="F:oxidoreductase activity, acting on the CH-OH group of donors, NAD or NADP as acceptor"/>
    <property type="evidence" value="ECO:0007669"/>
    <property type="project" value="UniProtKB-ARBA"/>
</dbReference>
<keyword evidence="2" id="KW-0521">NADP</keyword>
<comment type="caution">
    <text evidence="5">The sequence shown here is derived from an EMBL/GenBank/DDBJ whole genome shotgun (WGS) entry which is preliminary data.</text>
</comment>
<gene>
    <name evidence="5" type="ORF">K933_12987</name>
</gene>
<dbReference type="Proteomes" id="UP000017840">
    <property type="component" value="Unassembled WGS sequence"/>
</dbReference>
<protein>
    <submittedName>
        <fullName evidence="5">2,5-didehydrogluconate reductase</fullName>
    </submittedName>
</protein>
<dbReference type="InterPro" id="IPR020471">
    <property type="entry name" value="AKR"/>
</dbReference>
<dbReference type="OrthoDB" id="275427at2157"/>
<evidence type="ECO:0000256" key="2">
    <source>
        <dbReference type="ARBA" id="ARBA00022857"/>
    </source>
</evidence>
<evidence type="ECO:0000256" key="1">
    <source>
        <dbReference type="ARBA" id="ARBA00007905"/>
    </source>
</evidence>